<dbReference type="OrthoDB" id="10583356at2759"/>
<feature type="region of interest" description="Disordered" evidence="1">
    <location>
        <begin position="1"/>
        <end position="38"/>
    </location>
</feature>
<proteinExistence type="predicted"/>
<gene>
    <name evidence="2" type="ORF">CERZMDRAFT_96267</name>
</gene>
<evidence type="ECO:0000256" key="1">
    <source>
        <dbReference type="SAM" id="MobiDB-lite"/>
    </source>
</evidence>
<protein>
    <submittedName>
        <fullName evidence="2">Uncharacterized protein</fullName>
    </submittedName>
</protein>
<keyword evidence="3" id="KW-1185">Reference proteome</keyword>
<sequence>MPANTTSTSTTHSTTGGTAHRILPGLAFRPRPNPGSSCATGVNGMAQQQQQHQQLKKKKGACGGGGVSKIHRRKKFDLDGLKEGAMEEMLGLEYDEEGSVTEG</sequence>
<reference evidence="2" key="1">
    <citation type="journal article" date="2020" name="Stud. Mycol.">
        <title>101 Dothideomycetes genomes: a test case for predicting lifestyles and emergence of pathogens.</title>
        <authorList>
            <person name="Haridas S."/>
            <person name="Albert R."/>
            <person name="Binder M."/>
            <person name="Bloem J."/>
            <person name="Labutti K."/>
            <person name="Salamov A."/>
            <person name="Andreopoulos B."/>
            <person name="Baker S."/>
            <person name="Barry K."/>
            <person name="Bills G."/>
            <person name="Bluhm B."/>
            <person name="Cannon C."/>
            <person name="Castanera R."/>
            <person name="Culley D."/>
            <person name="Daum C."/>
            <person name="Ezra D."/>
            <person name="Gonzalez J."/>
            <person name="Henrissat B."/>
            <person name="Kuo A."/>
            <person name="Liang C."/>
            <person name="Lipzen A."/>
            <person name="Lutzoni F."/>
            <person name="Magnuson J."/>
            <person name="Mondo S."/>
            <person name="Nolan M."/>
            <person name="Ohm R."/>
            <person name="Pangilinan J."/>
            <person name="Park H.-J."/>
            <person name="Ramirez L."/>
            <person name="Alfaro M."/>
            <person name="Sun H."/>
            <person name="Tritt A."/>
            <person name="Yoshinaga Y."/>
            <person name="Zwiers L.-H."/>
            <person name="Turgeon B."/>
            <person name="Goodwin S."/>
            <person name="Spatafora J."/>
            <person name="Crous P."/>
            <person name="Grigoriev I."/>
        </authorList>
    </citation>
    <scope>NUCLEOTIDE SEQUENCE</scope>
    <source>
        <strain evidence="2">SCOH1-5</strain>
    </source>
</reference>
<organism evidence="2 3">
    <name type="scientific">Cercospora zeae-maydis SCOH1-5</name>
    <dbReference type="NCBI Taxonomy" id="717836"/>
    <lineage>
        <taxon>Eukaryota</taxon>
        <taxon>Fungi</taxon>
        <taxon>Dikarya</taxon>
        <taxon>Ascomycota</taxon>
        <taxon>Pezizomycotina</taxon>
        <taxon>Dothideomycetes</taxon>
        <taxon>Dothideomycetidae</taxon>
        <taxon>Mycosphaerellales</taxon>
        <taxon>Mycosphaerellaceae</taxon>
        <taxon>Cercospora</taxon>
    </lineage>
</organism>
<dbReference type="Proteomes" id="UP000799539">
    <property type="component" value="Unassembled WGS sequence"/>
</dbReference>
<feature type="compositionally biased region" description="Low complexity" evidence="1">
    <location>
        <begin position="1"/>
        <end position="18"/>
    </location>
</feature>
<evidence type="ECO:0000313" key="3">
    <source>
        <dbReference type="Proteomes" id="UP000799539"/>
    </source>
</evidence>
<dbReference type="AlphaFoldDB" id="A0A6A6FJ32"/>
<accession>A0A6A6FJ32</accession>
<evidence type="ECO:0000313" key="2">
    <source>
        <dbReference type="EMBL" id="KAF2213423.1"/>
    </source>
</evidence>
<dbReference type="EMBL" id="ML992670">
    <property type="protein sequence ID" value="KAF2213423.1"/>
    <property type="molecule type" value="Genomic_DNA"/>
</dbReference>
<name>A0A6A6FJ32_9PEZI</name>